<accession>A0AAV9JPL1</accession>
<feature type="region of interest" description="Disordered" evidence="1">
    <location>
        <begin position="160"/>
        <end position="224"/>
    </location>
</feature>
<feature type="region of interest" description="Disordered" evidence="1">
    <location>
        <begin position="1"/>
        <end position="140"/>
    </location>
</feature>
<sequence length="224" mass="24801">MDGAEPAQSSPWAAATPHIRPSQRAPPWYVSEAVERSQMQRGLGEYLGQPQARDPSPRSSGVPPKMPMAEGTMGDVTLEAPSSAETDGRTREVPDDKAYTSIKQTASRLPPREPSVGRSQYRPVHDKPFGPRRTVSTASQPLTASALAVLNQLSLKEQGDPAYDADIEPQKMDLSEVKGRHQASPPPVEIERANEFTSNEPDDWNLKQSQKPRKRTVWRRQDAR</sequence>
<gene>
    <name evidence="2" type="ORF">LTR36_000968</name>
</gene>
<feature type="compositionally biased region" description="Basic and acidic residues" evidence="1">
    <location>
        <begin position="86"/>
        <end position="98"/>
    </location>
</feature>
<dbReference type="Proteomes" id="UP001324427">
    <property type="component" value="Unassembled WGS sequence"/>
</dbReference>
<proteinExistence type="predicted"/>
<evidence type="ECO:0000313" key="2">
    <source>
        <dbReference type="EMBL" id="KAK4547313.1"/>
    </source>
</evidence>
<reference evidence="2 3" key="1">
    <citation type="submission" date="2021-11" db="EMBL/GenBank/DDBJ databases">
        <title>Black yeast isolated from Biological Soil Crust.</title>
        <authorList>
            <person name="Kurbessoian T."/>
        </authorList>
    </citation>
    <scope>NUCLEOTIDE SEQUENCE [LARGE SCALE GENOMIC DNA]</scope>
    <source>
        <strain evidence="2 3">CCFEE 5522</strain>
    </source>
</reference>
<dbReference type="EMBL" id="JAVFHQ010000011">
    <property type="protein sequence ID" value="KAK4547313.1"/>
    <property type="molecule type" value="Genomic_DNA"/>
</dbReference>
<protein>
    <submittedName>
        <fullName evidence="2">Uncharacterized protein</fullName>
    </submittedName>
</protein>
<feature type="compositionally biased region" description="Basic and acidic residues" evidence="1">
    <location>
        <begin position="168"/>
        <end position="179"/>
    </location>
</feature>
<organism evidence="2 3">
    <name type="scientific">Oleoguttula mirabilis</name>
    <dbReference type="NCBI Taxonomy" id="1507867"/>
    <lineage>
        <taxon>Eukaryota</taxon>
        <taxon>Fungi</taxon>
        <taxon>Dikarya</taxon>
        <taxon>Ascomycota</taxon>
        <taxon>Pezizomycotina</taxon>
        <taxon>Dothideomycetes</taxon>
        <taxon>Dothideomycetidae</taxon>
        <taxon>Mycosphaerellales</taxon>
        <taxon>Teratosphaeriaceae</taxon>
        <taxon>Oleoguttula</taxon>
    </lineage>
</organism>
<evidence type="ECO:0000256" key="1">
    <source>
        <dbReference type="SAM" id="MobiDB-lite"/>
    </source>
</evidence>
<name>A0AAV9JPL1_9PEZI</name>
<keyword evidence="3" id="KW-1185">Reference proteome</keyword>
<comment type="caution">
    <text evidence="2">The sequence shown here is derived from an EMBL/GenBank/DDBJ whole genome shotgun (WGS) entry which is preliminary data.</text>
</comment>
<dbReference type="AlphaFoldDB" id="A0AAV9JPL1"/>
<evidence type="ECO:0000313" key="3">
    <source>
        <dbReference type="Proteomes" id="UP001324427"/>
    </source>
</evidence>